<feature type="region of interest" description="Disordered" evidence="1">
    <location>
        <begin position="27"/>
        <end position="58"/>
    </location>
</feature>
<accession>A0AAE3SFP6</accession>
<dbReference type="PROSITE" id="PS51257">
    <property type="entry name" value="PROKAR_LIPOPROTEIN"/>
    <property type="match status" value="1"/>
</dbReference>
<evidence type="ECO:0000313" key="3">
    <source>
        <dbReference type="Proteomes" id="UP001209229"/>
    </source>
</evidence>
<reference evidence="2" key="1">
    <citation type="submission" date="2022-10" db="EMBL/GenBank/DDBJ databases">
        <authorList>
            <person name="Yu W.X."/>
        </authorList>
    </citation>
    <scope>NUCLEOTIDE SEQUENCE</scope>
    <source>
        <strain evidence="2">AAT</strain>
    </source>
</reference>
<name>A0AAE3SFP6_9BACT</name>
<organism evidence="2 3">
    <name type="scientific">Plebeiibacterium sediminum</name>
    <dbReference type="NCBI Taxonomy" id="2992112"/>
    <lineage>
        <taxon>Bacteria</taxon>
        <taxon>Pseudomonadati</taxon>
        <taxon>Bacteroidota</taxon>
        <taxon>Bacteroidia</taxon>
        <taxon>Marinilabiliales</taxon>
        <taxon>Marinilabiliaceae</taxon>
        <taxon>Plebeiibacterium</taxon>
    </lineage>
</organism>
<sequence>MKTYTKILCLVALSFFVYSCEKGRPIDVGPDSDDSDAPGWVGGDKDLNDHRNQNDDTQVVKGDDYGDLYVLARHDDGVPYMGSLLVSGEQGDEIVWYPLVLAYDVDGKLVSSTNTVDGLISVEGVPYLVFDVNSEGEMQSLNSYFPKEVEFGRINLIRSPNSVLANGLAEAISTLTDLGEGDYITTDGSGRLVAVHGEEDWLINVDEEDDNTIDSPRENMAIYKELMQNGFDGELGFLLDEGNTIAAEDLLLLAASAYAAGSDKTGTVLKDEIAYTNGFMEAYNAEDVIALTDFYAECDDSYYKNLMFYNFRDYEYDRENTYRYKWIKVTTLDGQGSYNVDVFSILDKVIFSEKSSGTVSNLEGFTMACDDAVQVLEFIHESDLIEYVGESTTKPSL</sequence>
<evidence type="ECO:0000313" key="2">
    <source>
        <dbReference type="EMBL" id="MCW3787695.1"/>
    </source>
</evidence>
<comment type="caution">
    <text evidence="2">The sequence shown here is derived from an EMBL/GenBank/DDBJ whole genome shotgun (WGS) entry which is preliminary data.</text>
</comment>
<dbReference type="RefSeq" id="WP_301191259.1">
    <property type="nucleotide sequence ID" value="NZ_JAPDPJ010000035.1"/>
</dbReference>
<gene>
    <name evidence="2" type="ORF">OM075_14560</name>
</gene>
<protein>
    <submittedName>
        <fullName evidence="2">Uncharacterized protein</fullName>
    </submittedName>
</protein>
<evidence type="ECO:0000256" key="1">
    <source>
        <dbReference type="SAM" id="MobiDB-lite"/>
    </source>
</evidence>
<dbReference type="EMBL" id="JAPDPJ010000035">
    <property type="protein sequence ID" value="MCW3787695.1"/>
    <property type="molecule type" value="Genomic_DNA"/>
</dbReference>
<feature type="compositionally biased region" description="Basic and acidic residues" evidence="1">
    <location>
        <begin position="43"/>
        <end position="54"/>
    </location>
</feature>
<dbReference type="AlphaFoldDB" id="A0AAE3SFP6"/>
<keyword evidence="3" id="KW-1185">Reference proteome</keyword>
<dbReference type="Proteomes" id="UP001209229">
    <property type="component" value="Unassembled WGS sequence"/>
</dbReference>
<proteinExistence type="predicted"/>